<proteinExistence type="predicted"/>
<evidence type="ECO:0000313" key="2">
    <source>
        <dbReference type="Proteomes" id="UP000195569"/>
    </source>
</evidence>
<accession>A0A1N7SXS2</accession>
<gene>
    <name evidence="1" type="ORF">BN2476_2120004</name>
</gene>
<keyword evidence="2" id="KW-1185">Reference proteome</keyword>
<organism evidence="1 2">
    <name type="scientific">Paraburkholderia piptadeniae</name>
    <dbReference type="NCBI Taxonomy" id="1701573"/>
    <lineage>
        <taxon>Bacteria</taxon>
        <taxon>Pseudomonadati</taxon>
        <taxon>Pseudomonadota</taxon>
        <taxon>Betaproteobacteria</taxon>
        <taxon>Burkholderiales</taxon>
        <taxon>Burkholderiaceae</taxon>
        <taxon>Paraburkholderia</taxon>
    </lineage>
</organism>
<reference evidence="1" key="1">
    <citation type="submission" date="2016-12" db="EMBL/GenBank/DDBJ databases">
        <authorList>
            <person name="Moulin L."/>
        </authorList>
    </citation>
    <scope>NUCLEOTIDE SEQUENCE [LARGE SCALE GENOMIC DNA]</scope>
    <source>
        <strain evidence="1">STM 7183</strain>
    </source>
</reference>
<name>A0A1N7SXS2_9BURK</name>
<dbReference type="EMBL" id="CYGY02000212">
    <property type="protein sequence ID" value="SIT52171.1"/>
    <property type="molecule type" value="Genomic_DNA"/>
</dbReference>
<sequence>MAALLICRAQSRLARPANRVKPLADHVPARFQMTKRRYFRQRAALAITGETEDVNQLHALRRAALTRRAKPAPNMSHLRRMVS</sequence>
<dbReference type="Proteomes" id="UP000195569">
    <property type="component" value="Unassembled WGS sequence"/>
</dbReference>
<dbReference type="AlphaFoldDB" id="A0A1N7SXS2"/>
<protein>
    <submittedName>
        <fullName evidence="1">Uncharacterized protein</fullName>
    </submittedName>
</protein>
<comment type="caution">
    <text evidence="1">The sequence shown here is derived from an EMBL/GenBank/DDBJ whole genome shotgun (WGS) entry which is preliminary data.</text>
</comment>
<evidence type="ECO:0000313" key="1">
    <source>
        <dbReference type="EMBL" id="SIT52171.1"/>
    </source>
</evidence>